<dbReference type="InterPro" id="IPR029063">
    <property type="entry name" value="SAM-dependent_MTases_sf"/>
</dbReference>
<comment type="caution">
    <text evidence="3">The sequence shown here is derived from an EMBL/GenBank/DDBJ whole genome shotgun (WGS) entry which is preliminary data.</text>
</comment>
<gene>
    <name evidence="3" type="ORF">FH972_024245</name>
</gene>
<protein>
    <recommendedName>
        <fullName evidence="2">Methyltransferase type 11 domain-containing protein</fullName>
    </recommendedName>
</protein>
<evidence type="ECO:0000256" key="1">
    <source>
        <dbReference type="SAM" id="MobiDB-lite"/>
    </source>
</evidence>
<dbReference type="EMBL" id="VIBQ01000016">
    <property type="protein sequence ID" value="KAB8356668.1"/>
    <property type="molecule type" value="Genomic_DNA"/>
</dbReference>
<organism evidence="3 4">
    <name type="scientific">Carpinus fangiana</name>
    <dbReference type="NCBI Taxonomy" id="176857"/>
    <lineage>
        <taxon>Eukaryota</taxon>
        <taxon>Viridiplantae</taxon>
        <taxon>Streptophyta</taxon>
        <taxon>Embryophyta</taxon>
        <taxon>Tracheophyta</taxon>
        <taxon>Spermatophyta</taxon>
        <taxon>Magnoliopsida</taxon>
        <taxon>eudicotyledons</taxon>
        <taxon>Gunneridae</taxon>
        <taxon>Pentapetalae</taxon>
        <taxon>rosids</taxon>
        <taxon>fabids</taxon>
        <taxon>Fagales</taxon>
        <taxon>Betulaceae</taxon>
        <taxon>Carpinus</taxon>
    </lineage>
</organism>
<dbReference type="Gene3D" id="3.40.50.150">
    <property type="entry name" value="Vaccinia Virus protein VP39"/>
    <property type="match status" value="1"/>
</dbReference>
<feature type="compositionally biased region" description="Polar residues" evidence="1">
    <location>
        <begin position="20"/>
        <end position="41"/>
    </location>
</feature>
<feature type="region of interest" description="Disordered" evidence="1">
    <location>
        <begin position="15"/>
        <end position="63"/>
    </location>
</feature>
<name>A0A5N6KY75_9ROSI</name>
<dbReference type="InterPro" id="IPR013216">
    <property type="entry name" value="Methyltransf_11"/>
</dbReference>
<dbReference type="Proteomes" id="UP000327013">
    <property type="component" value="Unassembled WGS sequence"/>
</dbReference>
<dbReference type="GO" id="GO:0008757">
    <property type="term" value="F:S-adenosylmethionine-dependent methyltransferase activity"/>
    <property type="evidence" value="ECO:0007669"/>
    <property type="project" value="InterPro"/>
</dbReference>
<keyword evidence="4" id="KW-1185">Reference proteome</keyword>
<dbReference type="AlphaFoldDB" id="A0A5N6KY75"/>
<dbReference type="SUPFAM" id="SSF53335">
    <property type="entry name" value="S-adenosyl-L-methionine-dependent methyltransferases"/>
    <property type="match status" value="1"/>
</dbReference>
<dbReference type="OrthoDB" id="10256176at2759"/>
<feature type="domain" description="Methyltransferase type 11" evidence="2">
    <location>
        <begin position="634"/>
        <end position="681"/>
    </location>
</feature>
<reference evidence="3 4" key="1">
    <citation type="submission" date="2019-06" db="EMBL/GenBank/DDBJ databases">
        <title>A chromosomal-level reference genome of Carpinus fangiana (Coryloideae, Betulaceae).</title>
        <authorList>
            <person name="Yang X."/>
            <person name="Wang Z."/>
            <person name="Zhang L."/>
            <person name="Hao G."/>
            <person name="Liu J."/>
            <person name="Yang Y."/>
        </authorList>
    </citation>
    <scope>NUCLEOTIDE SEQUENCE [LARGE SCALE GENOMIC DNA]</scope>
    <source>
        <strain evidence="3">Cfa_2016G</strain>
        <tissue evidence="3">Leaf</tissue>
    </source>
</reference>
<dbReference type="Pfam" id="PF08241">
    <property type="entry name" value="Methyltransf_11"/>
    <property type="match status" value="1"/>
</dbReference>
<evidence type="ECO:0000259" key="2">
    <source>
        <dbReference type="Pfam" id="PF08241"/>
    </source>
</evidence>
<proteinExistence type="predicted"/>
<accession>A0A5N6KY75</accession>
<evidence type="ECO:0000313" key="3">
    <source>
        <dbReference type="EMBL" id="KAB8356668.1"/>
    </source>
</evidence>
<dbReference type="CDD" id="cd02440">
    <property type="entry name" value="AdoMet_MTases"/>
    <property type="match status" value="1"/>
</dbReference>
<evidence type="ECO:0000313" key="4">
    <source>
        <dbReference type="Proteomes" id="UP000327013"/>
    </source>
</evidence>
<sequence>MLDGLGLLPSVAYQRPQAGRSDNTNNTPSQLQLQPNTYQSNVDEDNFPTPRGLPSSQSDWRDSRSSFNSLYDLSDDDDDDNSEVVPLRLSNSVKRAVQGPSGTHKRLPSLVIPSPTAWPTIQKLKARAAPASTLAPLPLSPQALATLSIQNSLQVPAVNATPSLDGSLTSDEVASMSSCTTPSMSHAGNDDTWDMPIQLDAHAMDTLLALDVDEAESVVEVTDAQAGEMQSQGRSMFDVVRGCQPDNPGDMSACTAPSPISLPSPGGFFSGLDSPSKRVWSSSTPQQAEVPNTSTAENFYNVPWSDDITERFIDAATAGGTDGPPTARKYSRDSEYTLVDELVIPVNRQYEYDEQYEKKLHQEATTNMSRTSLWLNAQDTYMSGLATSNVLSESPVLSCAESVVSPRKNVRFALSSETSGNAVRQVSSSSTLSSTSAPDSEQKQKANSLFYHAFQHLLATNSVESAYTHRHVRASALSTQRRYMADKHRRQLSCSYTLAPSTTVASSRDFSHLPDAPTSALDEQRRAALQTANRERQALDQLSLSVWTLLATRFLAAGSSSLLPPPAAAVLASKPTARVLDLGGQPTADWAWAMSLEYRSASIHTVVLDNPSTDWKLHRGPRNHRVTASPCPWTLAFADGSFDIVSARTLHTLLRDNHGFDEWQATLAEIRRVLAPGGIFCYEAMDAEVAPPALANAGRPMGAALAARSAEFAVSVRQLGYSASAGQAMQSRLQRAGWSAGELTDGKRAWVGLPLATTGLKSSTDSVVSVGSSASTVLDSGVEAVTSLAGSVTWERWMLKLQREMGRPEERLLDGVGKALDEANGHGEWRVLRGWVRKSL</sequence>